<name>A0A7D9EKD3_PARCT</name>
<keyword evidence="2" id="KW-1185">Reference proteome</keyword>
<gene>
    <name evidence="1" type="ORF">PACLA_8A004568</name>
</gene>
<evidence type="ECO:0000313" key="2">
    <source>
        <dbReference type="Proteomes" id="UP001152795"/>
    </source>
</evidence>
<evidence type="ECO:0000313" key="1">
    <source>
        <dbReference type="EMBL" id="CAB4011047.1"/>
    </source>
</evidence>
<sequence length="180" mass="20955">MLIILLLKYKRRKMAPMLSTPVHEAVETAPESLQIDQGPDYENITIIDREFYDDILPTSTEGRTSLYEEVGVQQSVQDPNTHKINGYTELEALRRRTTDDDNYQELLKQEPAYVIPVSVEPEYETPNKYVDENEAYEEPKILPQYPGYTELNKNRLNRTDTMDGAYQKLRKPDSYTKTSK</sequence>
<protein>
    <submittedName>
        <fullName evidence="1">Uncharacterized protein</fullName>
    </submittedName>
</protein>
<reference evidence="1" key="1">
    <citation type="submission" date="2020-04" db="EMBL/GenBank/DDBJ databases">
        <authorList>
            <person name="Alioto T."/>
            <person name="Alioto T."/>
            <person name="Gomez Garrido J."/>
        </authorList>
    </citation>
    <scope>NUCLEOTIDE SEQUENCE</scope>
    <source>
        <strain evidence="1">A484AB</strain>
    </source>
</reference>
<dbReference type="EMBL" id="CACRXK020007010">
    <property type="protein sequence ID" value="CAB4011047.1"/>
    <property type="molecule type" value="Genomic_DNA"/>
</dbReference>
<dbReference type="Proteomes" id="UP001152795">
    <property type="component" value="Unassembled WGS sequence"/>
</dbReference>
<proteinExistence type="predicted"/>
<accession>A0A7D9EKD3</accession>
<dbReference type="AlphaFoldDB" id="A0A7D9EKD3"/>
<comment type="caution">
    <text evidence="1">The sequence shown here is derived from an EMBL/GenBank/DDBJ whole genome shotgun (WGS) entry which is preliminary data.</text>
</comment>
<organism evidence="1 2">
    <name type="scientific">Paramuricea clavata</name>
    <name type="common">Red gorgonian</name>
    <name type="synonym">Violescent sea-whip</name>
    <dbReference type="NCBI Taxonomy" id="317549"/>
    <lineage>
        <taxon>Eukaryota</taxon>
        <taxon>Metazoa</taxon>
        <taxon>Cnidaria</taxon>
        <taxon>Anthozoa</taxon>
        <taxon>Octocorallia</taxon>
        <taxon>Malacalcyonacea</taxon>
        <taxon>Plexauridae</taxon>
        <taxon>Paramuricea</taxon>
    </lineage>
</organism>